<evidence type="ECO:0000256" key="5">
    <source>
        <dbReference type="SAM" id="MobiDB-lite"/>
    </source>
</evidence>
<feature type="compositionally biased region" description="Basic and acidic residues" evidence="5">
    <location>
        <begin position="810"/>
        <end position="823"/>
    </location>
</feature>
<dbReference type="GO" id="GO:0008270">
    <property type="term" value="F:zinc ion binding"/>
    <property type="evidence" value="ECO:0007669"/>
    <property type="project" value="UniProtKB-KW"/>
</dbReference>
<feature type="compositionally biased region" description="Basic and acidic residues" evidence="5">
    <location>
        <begin position="868"/>
        <end position="880"/>
    </location>
</feature>
<feature type="compositionally biased region" description="Polar residues" evidence="5">
    <location>
        <begin position="382"/>
        <end position="397"/>
    </location>
</feature>
<feature type="region of interest" description="Disordered" evidence="5">
    <location>
        <begin position="370"/>
        <end position="1021"/>
    </location>
</feature>
<dbReference type="GO" id="GO:0005634">
    <property type="term" value="C:nucleus"/>
    <property type="evidence" value="ECO:0007669"/>
    <property type="project" value="TreeGrafter"/>
</dbReference>
<feature type="compositionally biased region" description="Basic and acidic residues" evidence="5">
    <location>
        <begin position="905"/>
        <end position="916"/>
    </location>
</feature>
<gene>
    <name evidence="8" type="primary">LOC109478009</name>
</gene>
<evidence type="ECO:0000259" key="6">
    <source>
        <dbReference type="PROSITE" id="PS50089"/>
    </source>
</evidence>
<feature type="compositionally biased region" description="Polar residues" evidence="5">
    <location>
        <begin position="1117"/>
        <end position="1127"/>
    </location>
</feature>
<dbReference type="InterPro" id="IPR051834">
    <property type="entry name" value="RING_finger_E3_ligase"/>
</dbReference>
<dbReference type="SMART" id="SM00184">
    <property type="entry name" value="RING"/>
    <property type="match status" value="1"/>
</dbReference>
<feature type="compositionally biased region" description="Acidic residues" evidence="5">
    <location>
        <begin position="1148"/>
        <end position="1170"/>
    </location>
</feature>
<feature type="compositionally biased region" description="Polar residues" evidence="5">
    <location>
        <begin position="261"/>
        <end position="298"/>
    </location>
</feature>
<evidence type="ECO:0000313" key="7">
    <source>
        <dbReference type="Proteomes" id="UP000515135"/>
    </source>
</evidence>
<dbReference type="Proteomes" id="UP000515135">
    <property type="component" value="Unplaced"/>
</dbReference>
<dbReference type="PANTHER" id="PTHR45931">
    <property type="entry name" value="SI:CH211-59O9.10"/>
    <property type="match status" value="1"/>
</dbReference>
<feature type="compositionally biased region" description="Polar residues" evidence="5">
    <location>
        <begin position="482"/>
        <end position="496"/>
    </location>
</feature>
<reference evidence="8" key="1">
    <citation type="submission" date="2025-08" db="UniProtKB">
        <authorList>
            <consortium name="RefSeq"/>
        </authorList>
    </citation>
    <scope>IDENTIFICATION</scope>
    <source>
        <tissue evidence="8">Gonad</tissue>
    </source>
</reference>
<keyword evidence="7" id="KW-1185">Reference proteome</keyword>
<feature type="compositionally biased region" description="Polar residues" evidence="5">
    <location>
        <begin position="528"/>
        <end position="553"/>
    </location>
</feature>
<evidence type="ECO:0000256" key="1">
    <source>
        <dbReference type="ARBA" id="ARBA00022723"/>
    </source>
</evidence>
<dbReference type="RefSeq" id="XP_019635019.1">
    <property type="nucleotide sequence ID" value="XM_019779460.1"/>
</dbReference>
<dbReference type="GeneID" id="109478009"/>
<dbReference type="Pfam" id="PF13639">
    <property type="entry name" value="zf-RING_2"/>
    <property type="match status" value="1"/>
</dbReference>
<accession>A0A6P4ZLW3</accession>
<dbReference type="OrthoDB" id="9049620at2759"/>
<feature type="compositionally biased region" description="Polar residues" evidence="5">
    <location>
        <begin position="695"/>
        <end position="715"/>
    </location>
</feature>
<dbReference type="GO" id="GO:0006511">
    <property type="term" value="P:ubiquitin-dependent protein catabolic process"/>
    <property type="evidence" value="ECO:0007669"/>
    <property type="project" value="TreeGrafter"/>
</dbReference>
<feature type="region of interest" description="Disordered" evidence="5">
    <location>
        <begin position="260"/>
        <end position="305"/>
    </location>
</feature>
<dbReference type="InterPro" id="IPR013083">
    <property type="entry name" value="Znf_RING/FYVE/PHD"/>
</dbReference>
<dbReference type="PROSITE" id="PS50089">
    <property type="entry name" value="ZF_RING_2"/>
    <property type="match status" value="1"/>
</dbReference>
<name>A0A6P4ZLW3_BRABE</name>
<keyword evidence="1" id="KW-0479">Metal-binding</keyword>
<evidence type="ECO:0000313" key="8">
    <source>
        <dbReference type="RefSeq" id="XP_019635019.1"/>
    </source>
</evidence>
<feature type="region of interest" description="Disordered" evidence="5">
    <location>
        <begin position="1148"/>
        <end position="1172"/>
    </location>
</feature>
<feature type="compositionally biased region" description="Basic and acidic residues" evidence="5">
    <location>
        <begin position="968"/>
        <end position="981"/>
    </location>
</feature>
<proteinExistence type="predicted"/>
<feature type="domain" description="RING-type" evidence="6">
    <location>
        <begin position="1413"/>
        <end position="1453"/>
    </location>
</feature>
<feature type="compositionally biased region" description="Polar residues" evidence="5">
    <location>
        <begin position="503"/>
        <end position="518"/>
    </location>
</feature>
<organism evidence="7 8">
    <name type="scientific">Branchiostoma belcheri</name>
    <name type="common">Amphioxus</name>
    <dbReference type="NCBI Taxonomy" id="7741"/>
    <lineage>
        <taxon>Eukaryota</taxon>
        <taxon>Metazoa</taxon>
        <taxon>Chordata</taxon>
        <taxon>Cephalochordata</taxon>
        <taxon>Leptocardii</taxon>
        <taxon>Amphioxiformes</taxon>
        <taxon>Branchiostomatidae</taxon>
        <taxon>Branchiostoma</taxon>
    </lineage>
</organism>
<keyword evidence="3" id="KW-0862">Zinc</keyword>
<feature type="compositionally biased region" description="Basic and acidic residues" evidence="5">
    <location>
        <begin position="993"/>
        <end position="1015"/>
    </location>
</feature>
<feature type="compositionally biased region" description="Polar residues" evidence="5">
    <location>
        <begin position="407"/>
        <end position="470"/>
    </location>
</feature>
<dbReference type="Gene3D" id="3.30.40.10">
    <property type="entry name" value="Zinc/RING finger domain, C3HC4 (zinc finger)"/>
    <property type="match status" value="1"/>
</dbReference>
<feature type="compositionally biased region" description="Polar residues" evidence="5">
    <location>
        <begin position="623"/>
        <end position="672"/>
    </location>
</feature>
<keyword evidence="2 4" id="KW-0863">Zinc-finger</keyword>
<evidence type="ECO:0000256" key="3">
    <source>
        <dbReference type="ARBA" id="ARBA00022833"/>
    </source>
</evidence>
<dbReference type="InterPro" id="IPR001841">
    <property type="entry name" value="Znf_RING"/>
</dbReference>
<feature type="compositionally biased region" description="Basic and acidic residues" evidence="5">
    <location>
        <begin position="740"/>
        <end position="794"/>
    </location>
</feature>
<feature type="region of interest" description="Disordered" evidence="5">
    <location>
        <begin position="1111"/>
        <end position="1131"/>
    </location>
</feature>
<dbReference type="SUPFAM" id="SSF57850">
    <property type="entry name" value="RING/U-box"/>
    <property type="match status" value="1"/>
</dbReference>
<feature type="region of interest" description="Disordered" evidence="5">
    <location>
        <begin position="1"/>
        <end position="108"/>
    </location>
</feature>
<evidence type="ECO:0000256" key="4">
    <source>
        <dbReference type="PROSITE-ProRule" id="PRU00175"/>
    </source>
</evidence>
<protein>
    <submittedName>
        <fullName evidence="8">Uncharacterized protein LOC109478009</fullName>
    </submittedName>
</protein>
<feature type="compositionally biased region" description="Basic and acidic residues" evidence="5">
    <location>
        <begin position="933"/>
        <end position="953"/>
    </location>
</feature>
<feature type="compositionally biased region" description="Polar residues" evidence="5">
    <location>
        <begin position="918"/>
        <end position="932"/>
    </location>
</feature>
<feature type="compositionally biased region" description="Basic and acidic residues" evidence="5">
    <location>
        <begin position="833"/>
        <end position="858"/>
    </location>
</feature>
<feature type="compositionally biased region" description="Acidic residues" evidence="5">
    <location>
        <begin position="85"/>
        <end position="99"/>
    </location>
</feature>
<feature type="compositionally biased region" description="Low complexity" evidence="5">
    <location>
        <begin position="145"/>
        <end position="154"/>
    </location>
</feature>
<dbReference type="GO" id="GO:0061630">
    <property type="term" value="F:ubiquitin protein ligase activity"/>
    <property type="evidence" value="ECO:0007669"/>
    <property type="project" value="TreeGrafter"/>
</dbReference>
<dbReference type="PANTHER" id="PTHR45931:SF3">
    <property type="entry name" value="RING ZINC FINGER-CONTAINING PROTEIN"/>
    <property type="match status" value="1"/>
</dbReference>
<feature type="compositionally biased region" description="Polar residues" evidence="5">
    <location>
        <begin position="42"/>
        <end position="59"/>
    </location>
</feature>
<dbReference type="CDD" id="cd16448">
    <property type="entry name" value="RING-H2"/>
    <property type="match status" value="1"/>
</dbReference>
<sequence>MAERAQDLPEVSQQGPTTGKDPQVGGPSGQRDSGYYPDSLDHQTSPACGQTSKEQTENGATGGAVLCDSEGAKEKQGSVELSGSGEEDVPTEQPREDEDNTRSFPVIGPRILDNEHVASCAVPVKPPATHNGEVAGEADTKKPQQDSQPPSSTSRAVPDSDIPGAEADLTSLNSSRIVQLSILSRIEKTVCEARSDLVHHPAGVNPTALHKILLDTFLQISQASENLLMATQTSHTPKTPVINVRKGAPCSKNHIEAHTNLPVSSSSHQNLQVGEDNSTENPVQLGTAPNFTEDSVQMGTAPKDTEVSVQVGAAPNSTDDSEQVETAFNSTEESVQVVTVPKSTDDSVQMGAGLNSIEDTESEQVVTAPKSTEDPVHFGTAPNCTEDSVQVGTTAPDSTEDPVQMRTAPNSTEDSVQLVTAPNSTEDSVQVGTAHNSTEDSVQVGTAPNSTEDSVQLVTAPNSTEDSVQVGTAPDSPEDSVQVGTAHNSTEDSVQEVTAPKGTDNSESEQVVTAPNSTEDSEPEQVGTPPNSTEDSVQVGTTAPNNTEDSVQLGTAPDSTEDSVQVGTAPKSTEDSVQVGTTPNSTEDSVQVGTAPNSTEDLMQVLRALKGTDNSESEPVVTAPNSTEDSVQVGTAPNSTEDSVQVGTAHNSTEDSVQVGTAPNSTEDSVQVVTAPKSVVASNNPGNEGQPKKVPTNTQVKSGQSGDQTKGTRSKNPVKGNPPEDKDKTGIPSNNHVKRGQSEEPKSVDLPKEPLKQDPLEVKDKRPQSERPKSGDLPKKLKEDPSKVKDKTGVAEKNGLKTILPNNPRNEGHQGKDKADHEVLSSTPVKRPQSKEPKSVDLPKKPLKEDPSEVKDKTGVQAVLPNNPKKEGHQGKDKADVPSNTKVKREKSEEPVKNGVLPCKPTKEGHQVKEDTPVPSNTHVKKQQSNEPKSVDLPKEPLKKDPSEVKEDQTGVPEKNGVWTGLPDRPRKESHQGKDKIGLPSNTQVKRPQSKDPEKIWDLSDNTTKEGHQGKDNTMPVPFNIQVKRPQREEEEKRGVLLLNKPRKLKEYELIVQTPGNTSSHEEGDKILQKEDIETLKKVKNWMNLKIPSLLALLSFLFDLLKTWSHKEEPPDVTSNHKTNTTPFPVDQDALVYNVQRQDEEVLGDSWYEDEEVLGDSSDDDDEEGQDGYHQPVWLAQLADDDVEDEDLYLGSEDTIAFPEPGAAEPGAAAGPMFCSEVPENGQIAVGGGVSISPFNNPSQICDHVHPSHHFPTASAQGLQNASDMSLEEAVQRYRRTERGMTVTVLGLGEQVVSQRRVYDPTTLQEHILEHTAEQAFAKYPMDGFTVKMPGGRTVPLEMPLDPWSWTFQNIIFQLHPANHGDSTWLWRVTHSENPGGGRYCIEVNMHSVGRGVTRVPDNPDDRGSGLDCCICQDTQPGGTLVETSCGHKFHEVCLFKWLQEDDVCPLCKRRILTDT</sequence>
<feature type="compositionally biased region" description="Polar residues" evidence="5">
    <location>
        <begin position="575"/>
        <end position="601"/>
    </location>
</feature>
<evidence type="ECO:0000256" key="2">
    <source>
        <dbReference type="ARBA" id="ARBA00022771"/>
    </source>
</evidence>
<dbReference type="KEGG" id="bbel:109478009"/>
<feature type="region of interest" description="Disordered" evidence="5">
    <location>
        <begin position="123"/>
        <end position="168"/>
    </location>
</feature>